<reference evidence="1 2" key="1">
    <citation type="submission" date="2023-08" db="EMBL/GenBank/DDBJ databases">
        <title>Black Yeasts Isolated from many extreme environments.</title>
        <authorList>
            <person name="Coleine C."/>
            <person name="Stajich J.E."/>
            <person name="Selbmann L."/>
        </authorList>
    </citation>
    <scope>NUCLEOTIDE SEQUENCE [LARGE SCALE GENOMIC DNA]</scope>
    <source>
        <strain evidence="1 2">CCFEE 6328</strain>
    </source>
</reference>
<dbReference type="Pfam" id="PF26639">
    <property type="entry name" value="Het-6_barrel"/>
    <property type="match status" value="1"/>
</dbReference>
<dbReference type="InterPro" id="IPR052895">
    <property type="entry name" value="HetReg/Transcr_Mod"/>
</dbReference>
<accession>A0ABR0JDP4</accession>
<name>A0ABR0JDP4_9EURO</name>
<protein>
    <submittedName>
        <fullName evidence="1">Uncharacterized protein</fullName>
    </submittedName>
</protein>
<organism evidence="1 2">
    <name type="scientific">Exophiala sideris</name>
    <dbReference type="NCBI Taxonomy" id="1016849"/>
    <lineage>
        <taxon>Eukaryota</taxon>
        <taxon>Fungi</taxon>
        <taxon>Dikarya</taxon>
        <taxon>Ascomycota</taxon>
        <taxon>Pezizomycotina</taxon>
        <taxon>Eurotiomycetes</taxon>
        <taxon>Chaetothyriomycetidae</taxon>
        <taxon>Chaetothyriales</taxon>
        <taxon>Herpotrichiellaceae</taxon>
        <taxon>Exophiala</taxon>
    </lineage>
</organism>
<evidence type="ECO:0000313" key="2">
    <source>
        <dbReference type="Proteomes" id="UP001345691"/>
    </source>
</evidence>
<gene>
    <name evidence="1" type="ORF">LTR69_005032</name>
</gene>
<evidence type="ECO:0000313" key="1">
    <source>
        <dbReference type="EMBL" id="KAK5061848.1"/>
    </source>
</evidence>
<keyword evidence="2" id="KW-1185">Reference proteome</keyword>
<proteinExistence type="predicted"/>
<dbReference type="EMBL" id="JAVRRF010000009">
    <property type="protein sequence ID" value="KAK5061848.1"/>
    <property type="molecule type" value="Genomic_DNA"/>
</dbReference>
<sequence>MADAIITKECLRILGTISLRPHSNIIDLPDTIWRTLCADRDEKGDPAPRFYRVAMLHLLQISTVPLGPEDAGLDLLDSMSSIDTEELLGNETPNHVKTFLTVIRDITWKRRTFRSKVNDHAERFLVGLAPPDAKVGDQVCVLYGCSVPVILRRLAVSEGKLCWKLVGDAYVHGVMDGEAIRDASSEELGTREQDFEIR</sequence>
<dbReference type="PANTHER" id="PTHR24148:SF64">
    <property type="entry name" value="HETEROKARYON INCOMPATIBILITY DOMAIN-CONTAINING PROTEIN"/>
    <property type="match status" value="1"/>
</dbReference>
<dbReference type="PANTHER" id="PTHR24148">
    <property type="entry name" value="ANKYRIN REPEAT DOMAIN-CONTAINING PROTEIN 39 HOMOLOG-RELATED"/>
    <property type="match status" value="1"/>
</dbReference>
<comment type="caution">
    <text evidence="1">The sequence shown here is derived from an EMBL/GenBank/DDBJ whole genome shotgun (WGS) entry which is preliminary data.</text>
</comment>
<dbReference type="Proteomes" id="UP001345691">
    <property type="component" value="Unassembled WGS sequence"/>
</dbReference>